<reference evidence="3 4" key="1">
    <citation type="submission" date="2024-09" db="EMBL/GenBank/DDBJ databases">
        <title>Chromosome-scale assembly of Riccia sorocarpa.</title>
        <authorList>
            <person name="Paukszto L."/>
        </authorList>
    </citation>
    <scope>NUCLEOTIDE SEQUENCE [LARGE SCALE GENOMIC DNA]</scope>
    <source>
        <strain evidence="3">LP-2024</strain>
        <tissue evidence="3">Aerial parts of the thallus</tissue>
    </source>
</reference>
<dbReference type="Proteomes" id="UP001633002">
    <property type="component" value="Unassembled WGS sequence"/>
</dbReference>
<protein>
    <recommendedName>
        <fullName evidence="2">Endonuclease/exonuclease/phosphatase domain-containing protein</fullName>
    </recommendedName>
</protein>
<dbReference type="Pfam" id="PF03372">
    <property type="entry name" value="Exo_endo_phos"/>
    <property type="match status" value="1"/>
</dbReference>
<accession>A0ABD3HHU7</accession>
<dbReference type="InterPro" id="IPR005135">
    <property type="entry name" value="Endo/exonuclease/phosphatase"/>
</dbReference>
<evidence type="ECO:0000313" key="3">
    <source>
        <dbReference type="EMBL" id="KAL3691097.1"/>
    </source>
</evidence>
<dbReference type="Gene3D" id="3.60.10.10">
    <property type="entry name" value="Endonuclease/exonuclease/phosphatase"/>
    <property type="match status" value="1"/>
</dbReference>
<dbReference type="AlphaFoldDB" id="A0ABD3HHU7"/>
<keyword evidence="1" id="KW-0175">Coiled coil</keyword>
<keyword evidence="4" id="KW-1185">Reference proteome</keyword>
<feature type="domain" description="Endonuclease/exonuclease/phosphatase" evidence="2">
    <location>
        <begin position="4"/>
        <end position="233"/>
    </location>
</feature>
<proteinExistence type="predicted"/>
<evidence type="ECO:0000259" key="2">
    <source>
        <dbReference type="Pfam" id="PF03372"/>
    </source>
</evidence>
<evidence type="ECO:0000313" key="4">
    <source>
        <dbReference type="Proteomes" id="UP001633002"/>
    </source>
</evidence>
<evidence type="ECO:0000256" key="1">
    <source>
        <dbReference type="SAM" id="Coils"/>
    </source>
</evidence>
<sequence>MEVVSWNVFGLGGQKRMERVKKWLRTHGREVGVLCLQQLRIKEDLTRRRLTELSEGSQFVVDYTTEGKAGAAVLILKQHWSILESGTKGDGSVAWAKINTKDGIVGVASIHGPRTRTERTYVWEWLKEQWDQGVWIFCGDWNSVETPEDSLGDSPVQLGGERRRWQNLITHHDLEDSWLIASLREGPHFTRQQKVNNRLDQSRLDRIYFSQSEVWNGRIIKVTHDSRGRLSDHRPVHLCIHHRNTGSGRKGTYFKFSAELTKESEVKEKMAQLWREGGDPQEDPRKNWDWRWANAKKILIQVEKERREERKRANEKLEELNRTRIRKEELSAQDKIALESVLQGINKKVSREQNRELIKTPSDVEIQELIESLPGGKSPGLDGMTVEALLELGENAEQDVKDFIWEFWKDRRLT</sequence>
<dbReference type="InterPro" id="IPR036691">
    <property type="entry name" value="Endo/exonu/phosph_ase_sf"/>
</dbReference>
<name>A0ABD3HHU7_9MARC</name>
<comment type="caution">
    <text evidence="3">The sequence shown here is derived from an EMBL/GenBank/DDBJ whole genome shotgun (WGS) entry which is preliminary data.</text>
</comment>
<gene>
    <name evidence="3" type="ORF">R1sor_004748</name>
</gene>
<dbReference type="SUPFAM" id="SSF56219">
    <property type="entry name" value="DNase I-like"/>
    <property type="match status" value="1"/>
</dbReference>
<feature type="coiled-coil region" evidence="1">
    <location>
        <begin position="299"/>
        <end position="333"/>
    </location>
</feature>
<organism evidence="3 4">
    <name type="scientific">Riccia sorocarpa</name>
    <dbReference type="NCBI Taxonomy" id="122646"/>
    <lineage>
        <taxon>Eukaryota</taxon>
        <taxon>Viridiplantae</taxon>
        <taxon>Streptophyta</taxon>
        <taxon>Embryophyta</taxon>
        <taxon>Marchantiophyta</taxon>
        <taxon>Marchantiopsida</taxon>
        <taxon>Marchantiidae</taxon>
        <taxon>Marchantiales</taxon>
        <taxon>Ricciaceae</taxon>
        <taxon>Riccia</taxon>
    </lineage>
</organism>
<dbReference type="EMBL" id="JBJQOH010000003">
    <property type="protein sequence ID" value="KAL3691097.1"/>
    <property type="molecule type" value="Genomic_DNA"/>
</dbReference>